<organism evidence="3 4">
    <name type="scientific">Limosilactobacillus mucosae DSM 13345</name>
    <dbReference type="NCBI Taxonomy" id="1423771"/>
    <lineage>
        <taxon>Bacteria</taxon>
        <taxon>Bacillati</taxon>
        <taxon>Bacillota</taxon>
        <taxon>Bacilli</taxon>
        <taxon>Lactobacillales</taxon>
        <taxon>Lactobacillaceae</taxon>
        <taxon>Limosilactobacillus</taxon>
    </lineage>
</organism>
<reference evidence="3 4" key="1">
    <citation type="journal article" date="2015" name="Genome Announc.">
        <title>Expanding the biotechnology potential of lactobacilli through comparative genomics of 213 strains and associated genera.</title>
        <authorList>
            <person name="Sun Z."/>
            <person name="Harris H.M."/>
            <person name="McCann A."/>
            <person name="Guo C."/>
            <person name="Argimon S."/>
            <person name="Zhang W."/>
            <person name="Yang X."/>
            <person name="Jeffery I.B."/>
            <person name="Cooney J.C."/>
            <person name="Kagawa T.F."/>
            <person name="Liu W."/>
            <person name="Song Y."/>
            <person name="Salvetti E."/>
            <person name="Wrobel A."/>
            <person name="Rasinkangas P."/>
            <person name="Parkhill J."/>
            <person name="Rea M.C."/>
            <person name="O'Sullivan O."/>
            <person name="Ritari J."/>
            <person name="Douillard F.P."/>
            <person name="Paul Ross R."/>
            <person name="Yang R."/>
            <person name="Briner A.E."/>
            <person name="Felis G.E."/>
            <person name="de Vos W.M."/>
            <person name="Barrangou R."/>
            <person name="Klaenhammer T.R."/>
            <person name="Caufield P.W."/>
            <person name="Cui Y."/>
            <person name="Zhang H."/>
            <person name="O'Toole P.W."/>
        </authorList>
    </citation>
    <scope>NUCLEOTIDE SEQUENCE [LARGE SCALE GENOMIC DNA]</scope>
    <source>
        <strain evidence="3 4">DSM 13345</strain>
    </source>
</reference>
<dbReference type="EMBL" id="AZEQ01000037">
    <property type="protein sequence ID" value="KRL22802.1"/>
    <property type="molecule type" value="Genomic_DNA"/>
</dbReference>
<comment type="caution">
    <text evidence="3">The sequence shown here is derived from an EMBL/GenBank/DDBJ whole genome shotgun (WGS) entry which is preliminary data.</text>
</comment>
<dbReference type="PANTHER" id="PTHR43446">
    <property type="entry name" value="MEMBRANE PROTEIN-RELATED"/>
    <property type="match status" value="1"/>
</dbReference>
<dbReference type="PATRIC" id="fig|1423771.3.peg.1449"/>
<evidence type="ECO:0000313" key="3">
    <source>
        <dbReference type="EMBL" id="KRL22802.1"/>
    </source>
</evidence>
<dbReference type="Gene3D" id="3.30.479.30">
    <property type="entry name" value="Band 7 domain"/>
    <property type="match status" value="1"/>
</dbReference>
<feature type="domain" description="Band 7" evidence="2">
    <location>
        <begin position="58"/>
        <end position="223"/>
    </location>
</feature>
<protein>
    <submittedName>
        <fullName evidence="3">SPFH domain Band 7 family protein</fullName>
    </submittedName>
</protein>
<proteinExistence type="predicted"/>
<dbReference type="InterPro" id="IPR036013">
    <property type="entry name" value="Band_7/SPFH_dom_sf"/>
</dbReference>
<dbReference type="Pfam" id="PF01145">
    <property type="entry name" value="Band_7"/>
    <property type="match status" value="1"/>
</dbReference>
<feature type="transmembrane region" description="Helical" evidence="1">
    <location>
        <begin position="12"/>
        <end position="31"/>
    </location>
</feature>
<sequence>MTMQEKKAFHVNGYLGLIVTIAVAVLGVWLCYRGYADQQHGELAVGVVLILLAALCASALTIVQPNEAKVLTFFGNYIGTIRDAGLFMTVPLTDKESISLRVRNFNSQILKVNDSKGNPVEIAAVVVFKVVDTAQALFNVDDYEEFVEIQSESAVRHVASEYPYDTFDEQDKLTLRGNPTEVSDRLTQELQERLNVAGVQILETRLTHLAYATEIASAMLQRQQSAAILSARKIIVEGAVSITEDAMERLAKETDLNLTDEQRLQVINNIMVAIISERGTQPVINTGK</sequence>
<keyword evidence="1" id="KW-1133">Transmembrane helix</keyword>
<dbReference type="CDD" id="cd03402">
    <property type="entry name" value="SPFH_like_u2"/>
    <property type="match status" value="1"/>
</dbReference>
<evidence type="ECO:0000259" key="2">
    <source>
        <dbReference type="SMART" id="SM00244"/>
    </source>
</evidence>
<dbReference type="Proteomes" id="UP000050901">
    <property type="component" value="Unassembled WGS sequence"/>
</dbReference>
<evidence type="ECO:0000256" key="1">
    <source>
        <dbReference type="SAM" id="Phobius"/>
    </source>
</evidence>
<keyword evidence="1" id="KW-0472">Membrane</keyword>
<evidence type="ECO:0000313" key="4">
    <source>
        <dbReference type="Proteomes" id="UP000050901"/>
    </source>
</evidence>
<dbReference type="PANTHER" id="PTHR43446:SF1">
    <property type="entry name" value="BAND 7 DOMAIN-CONTAINING PROTEIN"/>
    <property type="match status" value="1"/>
</dbReference>
<dbReference type="SMART" id="SM00244">
    <property type="entry name" value="PHB"/>
    <property type="match status" value="1"/>
</dbReference>
<keyword evidence="1" id="KW-0812">Transmembrane</keyword>
<gene>
    <name evidence="3" type="ORF">FC47_GL001428</name>
</gene>
<dbReference type="InterPro" id="IPR001107">
    <property type="entry name" value="Band_7"/>
</dbReference>
<dbReference type="AlphaFoldDB" id="A0A0R1NYL2"/>
<accession>A0A0R1NYL2</accession>
<name>A0A0R1NYL2_LIMMU</name>
<dbReference type="SUPFAM" id="SSF117892">
    <property type="entry name" value="Band 7/SPFH domain"/>
    <property type="match status" value="1"/>
</dbReference>
<feature type="transmembrane region" description="Helical" evidence="1">
    <location>
        <begin position="43"/>
        <end position="63"/>
    </location>
</feature>